<keyword evidence="2 4" id="KW-0464">Manganese</keyword>
<comment type="similarity">
    <text evidence="4">Belongs to the FBPase class 3 family.</text>
</comment>
<comment type="cofactor">
    <cofactor evidence="4">
        <name>Mn(2+)</name>
        <dbReference type="ChEBI" id="CHEBI:29035"/>
    </cofactor>
</comment>
<gene>
    <name evidence="4" type="primary">fbp</name>
    <name evidence="5" type="ORF">HMPREF9488_03078</name>
</gene>
<dbReference type="SUPFAM" id="SSF56300">
    <property type="entry name" value="Metallo-dependent phosphatases"/>
    <property type="match status" value="1"/>
</dbReference>
<dbReference type="GO" id="GO:0042132">
    <property type="term" value="F:fructose 1,6-bisphosphate 1-phosphatase activity"/>
    <property type="evidence" value="ECO:0007669"/>
    <property type="project" value="UniProtKB-UniRule"/>
</dbReference>
<protein>
    <recommendedName>
        <fullName evidence="4">Fructose-1,6-bisphosphatase class 3</fullName>
        <shortName evidence="4">FBPase class 3</shortName>
        <ecNumber evidence="4">3.1.3.11</ecNumber>
    </recommendedName>
    <alternativeName>
        <fullName evidence="4">D-fructose-1,6-bisphosphate 1-phosphohydrolase class 3</fullName>
    </alternativeName>
</protein>
<keyword evidence="1 4" id="KW-0378">Hydrolase</keyword>
<evidence type="ECO:0000256" key="1">
    <source>
        <dbReference type="ARBA" id="ARBA00022801"/>
    </source>
</evidence>
<evidence type="ECO:0000256" key="4">
    <source>
        <dbReference type="HAMAP-Rule" id="MF_01854"/>
    </source>
</evidence>
<dbReference type="Gene3D" id="3.60.21.10">
    <property type="match status" value="1"/>
</dbReference>
<proteinExistence type="inferred from homology"/>
<dbReference type="RefSeq" id="WP_008790161.1">
    <property type="nucleotide sequence ID" value="NZ_AKCB01000001.1"/>
</dbReference>
<dbReference type="Proteomes" id="UP000003157">
    <property type="component" value="Unassembled WGS sequence"/>
</dbReference>
<dbReference type="UniPathway" id="UPA00138"/>
<dbReference type="EC" id="3.1.3.11" evidence="4"/>
<dbReference type="InterPro" id="IPR009164">
    <property type="entry name" value="FBPtase_class3"/>
</dbReference>
<evidence type="ECO:0000313" key="6">
    <source>
        <dbReference type="Proteomes" id="UP000003157"/>
    </source>
</evidence>
<reference evidence="5 6" key="1">
    <citation type="submission" date="2010-12" db="EMBL/GenBank/DDBJ databases">
        <title>The Genome Sequence of Coprobacillus sp. strain 29_1.</title>
        <authorList>
            <consortium name="The Broad Institute Genome Sequencing Platform"/>
            <person name="Earl A."/>
            <person name="Ward D."/>
            <person name="Feldgarden M."/>
            <person name="Gevers D."/>
            <person name="Daigneault M."/>
            <person name="Sibley C.D."/>
            <person name="White A."/>
            <person name="Strauss J."/>
            <person name="Allen-Vercoe E."/>
            <person name="Young S.K."/>
            <person name="Zeng Q."/>
            <person name="Gargeya S."/>
            <person name="Fitzgerald M."/>
            <person name="Haas B."/>
            <person name="Abouelleil A."/>
            <person name="Alvarado L."/>
            <person name="Arachchi H.M."/>
            <person name="Berlin A."/>
            <person name="Brown A."/>
            <person name="Chapman S.B."/>
            <person name="Chen Z."/>
            <person name="Dunbar C."/>
            <person name="Freedman E."/>
            <person name="Gearin G."/>
            <person name="Gellesch M."/>
            <person name="Goldberg J."/>
            <person name="Griggs A."/>
            <person name="Gujja S."/>
            <person name="Heilman E."/>
            <person name="Heiman D."/>
            <person name="Howarth C."/>
            <person name="Larson L."/>
            <person name="Lui A."/>
            <person name="MacDonald P.J.P."/>
            <person name="Mehta T."/>
            <person name="Montmayeur A."/>
            <person name="Murphy C."/>
            <person name="Neiman D."/>
            <person name="Pearson M."/>
            <person name="Priest M."/>
            <person name="Roberts A."/>
            <person name="Saif S."/>
            <person name="Shea T."/>
            <person name="Shenoy N."/>
            <person name="Sisk P."/>
            <person name="Stolte C."/>
            <person name="Sykes S."/>
            <person name="White J."/>
            <person name="Yandava C."/>
            <person name="Nusbaum C."/>
            <person name="Birren B."/>
        </authorList>
    </citation>
    <scope>NUCLEOTIDE SEQUENCE [LARGE SCALE GENOMIC DNA]</scope>
    <source>
        <strain evidence="5 6">29_1</strain>
    </source>
</reference>
<dbReference type="Pfam" id="PF06874">
    <property type="entry name" value="FBPase_2"/>
    <property type="match status" value="1"/>
</dbReference>
<dbReference type="GeneID" id="78230283"/>
<dbReference type="AlphaFoldDB" id="E7GE85"/>
<name>E7GE85_9FIRM</name>
<keyword evidence="6" id="KW-1185">Reference proteome</keyword>
<dbReference type="InterPro" id="IPR029052">
    <property type="entry name" value="Metallo-depent_PP-like"/>
</dbReference>
<organism evidence="5 6">
    <name type="scientific">Coprobacillus cateniformis</name>
    <dbReference type="NCBI Taxonomy" id="100884"/>
    <lineage>
        <taxon>Bacteria</taxon>
        <taxon>Bacillati</taxon>
        <taxon>Bacillota</taxon>
        <taxon>Erysipelotrichia</taxon>
        <taxon>Erysipelotrichales</taxon>
        <taxon>Coprobacillaceae</taxon>
        <taxon>Coprobacillus</taxon>
    </lineage>
</organism>
<dbReference type="eggNOG" id="COG3855">
    <property type="taxonomic scope" value="Bacteria"/>
</dbReference>
<dbReference type="STRING" id="100884.GCA_000269565_02467"/>
<keyword evidence="3 4" id="KW-0119">Carbohydrate metabolism</keyword>
<evidence type="ECO:0000256" key="2">
    <source>
        <dbReference type="ARBA" id="ARBA00023211"/>
    </source>
</evidence>
<dbReference type="OrthoDB" id="9779903at2"/>
<dbReference type="EMBL" id="ADKX01000044">
    <property type="protein sequence ID" value="EFW03686.1"/>
    <property type="molecule type" value="Genomic_DNA"/>
</dbReference>
<sequence length="635" mass="74230">MNHIYTDHKFEEKYFQLLKSQYPTIQDASTEIINLEAILSLPKGTEHFMSDIHGEFEAFYHIMNNCSGVIKEKVDLLYADQLNADDRQELCTLIYYPDEKLMMLKKEKKLHKDWYRITLIHLIELTTLLSSKYTRSKVRKALPKQFGYIIDELLHSRDSQDLNISSYQNHIIDTIIDISNADAFIKELVELIKHLAVDHLHIIGDIFDRGDRADGIIDLLMKYHSLDIQWGNHDVLWMGAAKGNQACIATVLYNNLRYHNHAILENGYGISLRKLITYANDLYACSENAIDPVIKTIAVIMFKLEGQLIMRNPDFQMQNRLLLEHLDLNHGTITINHQTYQLKDKHLLTVNISHPYESNYQEQEIIDNLVEAFQNSMRLQKHIQFLCQKGSVYKVYNGNLLYHGCIPFQEDGNFASIKLCHHRLQGKKYLDFIDSIVRHIMYDKNQSQYLDMMYFFWRGELSPFSGRVCKTFERFLINEEAAHCEPSNPYYHFFNYEKECNMILHEFNLFSPYSHIINGHLPIRVKNGETPLKANGKLIMIDGGFCKAYQKKTGIAGYTLIYNSHGLRMKAHGHFENRETACLENKDITSKSQIIETYQKRMTVKDSDNGKMMNDKVKQLKRLLSQYIAESHYTF</sequence>
<dbReference type="HOGENOM" id="CLU_028392_2_0_9"/>
<evidence type="ECO:0000313" key="5">
    <source>
        <dbReference type="EMBL" id="EFW03686.1"/>
    </source>
</evidence>
<dbReference type="HAMAP" id="MF_01854">
    <property type="entry name" value="FBPase_class3"/>
    <property type="match status" value="1"/>
</dbReference>
<accession>E7GE85</accession>
<comment type="pathway">
    <text evidence="4">Carbohydrate biosynthesis; gluconeogenesis.</text>
</comment>
<comment type="caution">
    <text evidence="5">The sequence shown here is derived from an EMBL/GenBank/DDBJ whole genome shotgun (WGS) entry which is preliminary data.</text>
</comment>
<comment type="catalytic activity">
    <reaction evidence="4">
        <text>beta-D-fructose 1,6-bisphosphate + H2O = beta-D-fructose 6-phosphate + phosphate</text>
        <dbReference type="Rhea" id="RHEA:11064"/>
        <dbReference type="ChEBI" id="CHEBI:15377"/>
        <dbReference type="ChEBI" id="CHEBI:32966"/>
        <dbReference type="ChEBI" id="CHEBI:43474"/>
        <dbReference type="ChEBI" id="CHEBI:57634"/>
        <dbReference type="EC" id="3.1.3.11"/>
    </reaction>
</comment>
<evidence type="ECO:0000256" key="3">
    <source>
        <dbReference type="ARBA" id="ARBA00023277"/>
    </source>
</evidence>
<dbReference type="GO" id="GO:0006094">
    <property type="term" value="P:gluconeogenesis"/>
    <property type="evidence" value="ECO:0007669"/>
    <property type="project" value="UniProtKB-UniRule"/>
</dbReference>